<evidence type="ECO:0000313" key="1">
    <source>
        <dbReference type="EMBL" id="AKP53659.1"/>
    </source>
</evidence>
<dbReference type="RefSeq" id="WP_048643739.1">
    <property type="nucleotide sequence ID" value="NZ_CP012040.1"/>
</dbReference>
<dbReference type="InterPro" id="IPR025324">
    <property type="entry name" value="DUF4230"/>
</dbReference>
<dbReference type="Pfam" id="PF14014">
    <property type="entry name" value="DUF4230"/>
    <property type="match status" value="1"/>
</dbReference>
<organism evidence="1 2">
    <name type="scientific">Cyclobacterium amurskyense</name>
    <dbReference type="NCBI Taxonomy" id="320787"/>
    <lineage>
        <taxon>Bacteria</taxon>
        <taxon>Pseudomonadati</taxon>
        <taxon>Bacteroidota</taxon>
        <taxon>Cytophagia</taxon>
        <taxon>Cytophagales</taxon>
        <taxon>Cyclobacteriaceae</taxon>
        <taxon>Cyclobacterium</taxon>
    </lineage>
</organism>
<dbReference type="STRING" id="320787.CA2015_4314"/>
<reference evidence="1 2" key="1">
    <citation type="submission" date="2015-07" db="EMBL/GenBank/DDBJ databases">
        <authorList>
            <person name="Kim K.M."/>
        </authorList>
    </citation>
    <scope>NUCLEOTIDE SEQUENCE [LARGE SCALE GENOMIC DNA]</scope>
    <source>
        <strain evidence="1 2">KCTC 12363</strain>
    </source>
</reference>
<dbReference type="OrthoDB" id="839445at2"/>
<dbReference type="Proteomes" id="UP000036520">
    <property type="component" value="Chromosome"/>
</dbReference>
<proteinExistence type="predicted"/>
<gene>
    <name evidence="1" type="ORF">CA2015_4314</name>
</gene>
<keyword evidence="2" id="KW-1185">Reference proteome</keyword>
<dbReference type="KEGG" id="camu:CA2015_4314"/>
<evidence type="ECO:0008006" key="3">
    <source>
        <dbReference type="Google" id="ProtNLM"/>
    </source>
</evidence>
<dbReference type="PROSITE" id="PS51257">
    <property type="entry name" value="PROKAR_LIPOPROTEIN"/>
    <property type="match status" value="1"/>
</dbReference>
<protein>
    <recommendedName>
        <fullName evidence="3">DUF4230 domain-containing protein</fullName>
    </recommendedName>
</protein>
<accession>A0A0H4PHK2</accession>
<name>A0A0H4PHK2_9BACT</name>
<dbReference type="EMBL" id="CP012040">
    <property type="protein sequence ID" value="AKP53659.1"/>
    <property type="molecule type" value="Genomic_DNA"/>
</dbReference>
<dbReference type="AlphaFoldDB" id="A0A0H4PHK2"/>
<evidence type="ECO:0000313" key="2">
    <source>
        <dbReference type="Proteomes" id="UP000036520"/>
    </source>
</evidence>
<sequence>MDSLKKRLLYITVIVTIILSATACKKDDRGLVIGKIQRASDLVVTEFVVDKVVFGRKEKNILFVPVNEASFLAYSRAKIKTGLNLERLKEEDIIIDGNKITLHLPTIEVINFSYPPEDFVEDSLVSNPKRFLNSINLEDQETYFRLAEMDIRDQLPYMGLVETSQNHARKLMFTLLKSFAFDEIFIHFKSDSLKIRQIKLPDNSLNP</sequence>